<dbReference type="GO" id="GO:0015292">
    <property type="term" value="F:uniporter activity"/>
    <property type="evidence" value="ECO:0007669"/>
    <property type="project" value="UniProtKB-UniRule"/>
</dbReference>
<keyword evidence="4 15" id="KW-0109">Calcium transport</keyword>
<keyword evidence="7 15" id="KW-0999">Mitochondrion inner membrane</keyword>
<evidence type="ECO:0000256" key="4">
    <source>
        <dbReference type="ARBA" id="ARBA00022568"/>
    </source>
</evidence>
<evidence type="ECO:0000256" key="15">
    <source>
        <dbReference type="RuleBase" id="RU367035"/>
    </source>
</evidence>
<sequence length="354" mass="40939">MRIGGRPAGLFLREAKSFLPASHSASSVDFKGAECRFSTRPSSSSSILPPISSQGLLCRYHKRFYATTPPETIQLSVSFQRGLPYIVIPLPSRPESCQFTLRPISDTVGTFCAQLRREDRGIDHASIYSPDGTRISSSTSIEHLLQFGAFRLRLNDKIFDVAVREGNVDEPTDRVRELNDLKAIVARLHGVLNVDEYKLERERKLQERLEKAEQELQPLLETKQQIERECEQHSERVLVGFFGAMGLQTGIFARLTWWDFSWDIMEPVTYFATFSTVIASFGYYLYTKQPFEYTLARYRIFTRQFYKRAAKHSFDIDKYNRLVDEVDELRRLLSCIRDPLHLHLPVSYLSKFEK</sequence>
<keyword evidence="12 15" id="KW-0472">Membrane</keyword>
<dbReference type="AlphaFoldDB" id="A0AA36DEX8"/>
<feature type="coiled-coil region" evidence="16">
    <location>
        <begin position="202"/>
        <end position="229"/>
    </location>
</feature>
<keyword evidence="8 15" id="KW-0106">Calcium</keyword>
<accession>A0AA36DEX8</accession>
<dbReference type="PANTHER" id="PTHR13462:SF10">
    <property type="entry name" value="CALCIUM UNIPORTER PROTEIN, MITOCHONDRIAL"/>
    <property type="match status" value="1"/>
</dbReference>
<dbReference type="InterPro" id="IPR006769">
    <property type="entry name" value="MCU_C"/>
</dbReference>
<evidence type="ECO:0000256" key="14">
    <source>
        <dbReference type="ARBA" id="ARBA00036634"/>
    </source>
</evidence>
<keyword evidence="16" id="KW-0175">Coiled coil</keyword>
<evidence type="ECO:0000256" key="2">
    <source>
        <dbReference type="ARBA" id="ARBA00005653"/>
    </source>
</evidence>
<organism evidence="18 19">
    <name type="scientific">Mesorhabditis spiculigera</name>
    <dbReference type="NCBI Taxonomy" id="96644"/>
    <lineage>
        <taxon>Eukaryota</taxon>
        <taxon>Metazoa</taxon>
        <taxon>Ecdysozoa</taxon>
        <taxon>Nematoda</taxon>
        <taxon>Chromadorea</taxon>
        <taxon>Rhabditida</taxon>
        <taxon>Rhabditina</taxon>
        <taxon>Rhabditomorpha</taxon>
        <taxon>Rhabditoidea</taxon>
        <taxon>Rhabditidae</taxon>
        <taxon>Mesorhabditinae</taxon>
        <taxon>Mesorhabditis</taxon>
    </lineage>
</organism>
<dbReference type="InterPro" id="IPR039055">
    <property type="entry name" value="MCU_fam"/>
</dbReference>
<feature type="transmembrane region" description="Helical" evidence="15">
    <location>
        <begin position="237"/>
        <end position="256"/>
    </location>
</feature>
<evidence type="ECO:0000256" key="11">
    <source>
        <dbReference type="ARBA" id="ARBA00023128"/>
    </source>
</evidence>
<comment type="caution">
    <text evidence="18">The sequence shown here is derived from an EMBL/GenBank/DDBJ whole genome shotgun (WGS) entry which is preliminary data.</text>
</comment>
<evidence type="ECO:0000256" key="10">
    <source>
        <dbReference type="ARBA" id="ARBA00023065"/>
    </source>
</evidence>
<evidence type="ECO:0000256" key="12">
    <source>
        <dbReference type="ARBA" id="ARBA00023136"/>
    </source>
</evidence>
<dbReference type="EMBL" id="CATQJA010002702">
    <property type="protein sequence ID" value="CAJ0584968.1"/>
    <property type="molecule type" value="Genomic_DNA"/>
</dbReference>
<dbReference type="GO" id="GO:0051560">
    <property type="term" value="P:mitochondrial calcium ion homeostasis"/>
    <property type="evidence" value="ECO:0007669"/>
    <property type="project" value="UniProtKB-UniRule"/>
</dbReference>
<keyword evidence="6 15" id="KW-0812">Transmembrane</keyword>
<evidence type="ECO:0000256" key="13">
    <source>
        <dbReference type="ARBA" id="ARBA00023303"/>
    </source>
</evidence>
<keyword evidence="11 15" id="KW-0496">Mitochondrion</keyword>
<dbReference type="PANTHER" id="PTHR13462">
    <property type="entry name" value="CALCIUM UNIPORTER PROTEIN, MITOCHONDRIAL"/>
    <property type="match status" value="1"/>
</dbReference>
<dbReference type="Proteomes" id="UP001177023">
    <property type="component" value="Unassembled WGS sequence"/>
</dbReference>
<evidence type="ECO:0000256" key="8">
    <source>
        <dbReference type="ARBA" id="ARBA00022837"/>
    </source>
</evidence>
<comment type="domain">
    <text evidence="15">The selectivity filter, in which calcium ions are arranged in single file, is composed of two acidic rings separated by one helical turn along the central axis of the channel pore.</text>
</comment>
<comment type="similarity">
    <text evidence="2 15">Belongs to the MCU (TC 1.A.77) family.</text>
</comment>
<dbReference type="GO" id="GO:1990246">
    <property type="term" value="C:uniplex complex"/>
    <property type="evidence" value="ECO:0007669"/>
    <property type="project" value="TreeGrafter"/>
</dbReference>
<evidence type="ECO:0000256" key="16">
    <source>
        <dbReference type="SAM" id="Coils"/>
    </source>
</evidence>
<evidence type="ECO:0000256" key="9">
    <source>
        <dbReference type="ARBA" id="ARBA00022989"/>
    </source>
</evidence>
<proteinExistence type="inferred from homology"/>
<reference evidence="18" key="1">
    <citation type="submission" date="2023-06" db="EMBL/GenBank/DDBJ databases">
        <authorList>
            <person name="Delattre M."/>
        </authorList>
    </citation>
    <scope>NUCLEOTIDE SEQUENCE</scope>
    <source>
        <strain evidence="18">AF72</strain>
    </source>
</reference>
<dbReference type="GO" id="GO:0036444">
    <property type="term" value="P:calcium import into the mitochondrion"/>
    <property type="evidence" value="ECO:0007669"/>
    <property type="project" value="UniProtKB-ARBA"/>
</dbReference>
<dbReference type="Pfam" id="PF04678">
    <property type="entry name" value="MCU"/>
    <property type="match status" value="1"/>
</dbReference>
<feature type="transmembrane region" description="Helical" evidence="15">
    <location>
        <begin position="268"/>
        <end position="286"/>
    </location>
</feature>
<gene>
    <name evidence="18" type="ORF">MSPICULIGERA_LOCUS23003</name>
</gene>
<comment type="catalytic activity">
    <reaction evidence="14">
        <text>Ca(2+)(in) = Ca(2+)(out)</text>
        <dbReference type="Rhea" id="RHEA:29671"/>
        <dbReference type="ChEBI" id="CHEBI:29108"/>
    </reaction>
</comment>
<feature type="domain" description="Calcium uniporter protein C-terminal" evidence="17">
    <location>
        <begin position="118"/>
        <end position="322"/>
    </location>
</feature>
<name>A0AA36DEX8_9BILA</name>
<comment type="subcellular location">
    <subcellularLocation>
        <location evidence="1 15">Mitochondrion inner membrane</location>
        <topology evidence="1 15">Multi-pass membrane protein</topology>
    </subcellularLocation>
</comment>
<evidence type="ECO:0000256" key="7">
    <source>
        <dbReference type="ARBA" id="ARBA00022792"/>
    </source>
</evidence>
<keyword evidence="3 15" id="KW-0813">Transport</keyword>
<evidence type="ECO:0000256" key="3">
    <source>
        <dbReference type="ARBA" id="ARBA00022448"/>
    </source>
</evidence>
<protein>
    <recommendedName>
        <fullName evidence="15">Calcium uniporter protein</fullName>
    </recommendedName>
</protein>
<evidence type="ECO:0000313" key="18">
    <source>
        <dbReference type="EMBL" id="CAJ0584968.1"/>
    </source>
</evidence>
<evidence type="ECO:0000256" key="1">
    <source>
        <dbReference type="ARBA" id="ARBA00004448"/>
    </source>
</evidence>
<evidence type="ECO:0000256" key="5">
    <source>
        <dbReference type="ARBA" id="ARBA00022673"/>
    </source>
</evidence>
<feature type="non-terminal residue" evidence="18">
    <location>
        <position position="1"/>
    </location>
</feature>
<keyword evidence="9 15" id="KW-1133">Transmembrane helix</keyword>
<evidence type="ECO:0000313" key="19">
    <source>
        <dbReference type="Proteomes" id="UP001177023"/>
    </source>
</evidence>
<evidence type="ECO:0000259" key="17">
    <source>
        <dbReference type="Pfam" id="PF04678"/>
    </source>
</evidence>
<dbReference type="GO" id="GO:0005262">
    <property type="term" value="F:calcium channel activity"/>
    <property type="evidence" value="ECO:0007669"/>
    <property type="project" value="UniProtKB-UniRule"/>
</dbReference>
<comment type="function">
    <text evidence="15">Mitochondrial inner membrane calcium uniporter that mediates calcium uptake into mitochondria. Mitochondrial calcium homeostasis plays key roles in cellular physiology and regulates cell bioenergetics, cytoplasmic calcium signals and activation of cell death pathways.</text>
</comment>
<keyword evidence="13 15" id="KW-0407">Ion channel</keyword>
<keyword evidence="5 15" id="KW-0107">Calcium channel</keyword>
<keyword evidence="19" id="KW-1185">Reference proteome</keyword>
<evidence type="ECO:0000256" key="6">
    <source>
        <dbReference type="ARBA" id="ARBA00022692"/>
    </source>
</evidence>
<keyword evidence="10 15" id="KW-0406">Ion transport</keyword>